<dbReference type="EMBL" id="JAASRN010000002">
    <property type="protein sequence ID" value="NIK73907.1"/>
    <property type="molecule type" value="Genomic_DNA"/>
</dbReference>
<dbReference type="RefSeq" id="WP_166919161.1">
    <property type="nucleotide sequence ID" value="NZ_JAASRN010000002.1"/>
</dbReference>
<feature type="domain" description="DUF83" evidence="10">
    <location>
        <begin position="10"/>
        <end position="180"/>
    </location>
</feature>
<keyword evidence="12" id="KW-1185">Reference proteome</keyword>
<keyword evidence="8 9" id="KW-0464">Manganese</keyword>
<sequence>MLYPLMHLTATHINYYYLCRRKLWLFHHGIHMEHNSDLVHAGKLVEEYSYARRSECNRQLALRARLDAHTQLLGVIDYFDPEARLIHETKKSNRKEEAHIAQMRFYQLLLKENGIEDCRGIIEYPLLRSSTEVPPLDATTEAQLRQELHTMAQMLRQAHCPPLLQTRWCRQCAYYDYCYIDEAEN</sequence>
<comment type="cofactor">
    <cofactor evidence="9">
        <name>iron-sulfur cluster</name>
        <dbReference type="ChEBI" id="CHEBI:30408"/>
    </cofactor>
</comment>
<accession>A0A846MRM0</accession>
<evidence type="ECO:0000256" key="8">
    <source>
        <dbReference type="ARBA" id="ARBA00023211"/>
    </source>
</evidence>
<reference evidence="11 12" key="1">
    <citation type="submission" date="2020-03" db="EMBL/GenBank/DDBJ databases">
        <title>Genomic Encyclopedia of Type Strains, Phase IV (KMG-IV): sequencing the most valuable type-strain genomes for metagenomic binning, comparative biology and taxonomic classification.</title>
        <authorList>
            <person name="Goeker M."/>
        </authorList>
    </citation>
    <scope>NUCLEOTIDE SEQUENCE [LARGE SCALE GENOMIC DNA]</scope>
    <source>
        <strain evidence="11 12">DSM 5718</strain>
    </source>
</reference>
<proteinExistence type="inferred from homology"/>
<dbReference type="Proteomes" id="UP000537126">
    <property type="component" value="Unassembled WGS sequence"/>
</dbReference>
<comment type="cofactor">
    <cofactor evidence="9">
        <name>Mg(2+)</name>
        <dbReference type="ChEBI" id="CHEBI:18420"/>
    </cofactor>
    <cofactor evidence="9">
        <name>Mn(2+)</name>
        <dbReference type="ChEBI" id="CHEBI:29035"/>
    </cofactor>
    <text evidence="9">Mg(2+) or Mn(2+) required for ssDNA cleavage activity.</text>
</comment>
<organism evidence="11 12">
    <name type="scientific">Thermonema lapsum</name>
    <dbReference type="NCBI Taxonomy" id="28195"/>
    <lineage>
        <taxon>Bacteria</taxon>
        <taxon>Pseudomonadati</taxon>
        <taxon>Bacteroidota</taxon>
        <taxon>Cytophagia</taxon>
        <taxon>Cytophagales</taxon>
        <taxon>Thermonemataceae</taxon>
        <taxon>Thermonema</taxon>
    </lineage>
</organism>
<dbReference type="InterPro" id="IPR011604">
    <property type="entry name" value="PDDEXK-like_dom_sf"/>
</dbReference>
<evidence type="ECO:0000256" key="5">
    <source>
        <dbReference type="ARBA" id="ARBA00023004"/>
    </source>
</evidence>
<dbReference type="GO" id="GO:0051607">
    <property type="term" value="P:defense response to virus"/>
    <property type="evidence" value="ECO:0007669"/>
    <property type="project" value="UniProtKB-KW"/>
</dbReference>
<dbReference type="Pfam" id="PF01930">
    <property type="entry name" value="Cas_Cas4"/>
    <property type="match status" value="1"/>
</dbReference>
<dbReference type="GO" id="GO:0004527">
    <property type="term" value="F:exonuclease activity"/>
    <property type="evidence" value="ECO:0007669"/>
    <property type="project" value="UniProtKB-KW"/>
</dbReference>
<dbReference type="GO" id="GO:0051536">
    <property type="term" value="F:iron-sulfur cluster binding"/>
    <property type="evidence" value="ECO:0007669"/>
    <property type="project" value="UniProtKB-KW"/>
</dbReference>
<keyword evidence="7 9" id="KW-0051">Antiviral defense</keyword>
<gene>
    <name evidence="11" type="ORF">FHS56_001420</name>
</gene>
<dbReference type="GO" id="GO:0046872">
    <property type="term" value="F:metal ion binding"/>
    <property type="evidence" value="ECO:0007669"/>
    <property type="project" value="UniProtKB-KW"/>
</dbReference>
<evidence type="ECO:0000256" key="7">
    <source>
        <dbReference type="ARBA" id="ARBA00023118"/>
    </source>
</evidence>
<evidence type="ECO:0000256" key="3">
    <source>
        <dbReference type="ARBA" id="ARBA00022801"/>
    </source>
</evidence>
<evidence type="ECO:0000256" key="1">
    <source>
        <dbReference type="ARBA" id="ARBA00022722"/>
    </source>
</evidence>
<comment type="similarity">
    <text evidence="9">Belongs to the CRISPR-associated exonuclease Cas4 family.</text>
</comment>
<dbReference type="InterPro" id="IPR013343">
    <property type="entry name" value="CRISPR-assoc_prot_Cas4"/>
</dbReference>
<evidence type="ECO:0000256" key="9">
    <source>
        <dbReference type="RuleBase" id="RU365022"/>
    </source>
</evidence>
<protein>
    <recommendedName>
        <fullName evidence="9">CRISPR-associated exonuclease Cas4</fullName>
        <ecNumber evidence="9">3.1.12.1</ecNumber>
    </recommendedName>
</protein>
<keyword evidence="2 9" id="KW-0479">Metal-binding</keyword>
<keyword evidence="1 9" id="KW-0540">Nuclease</keyword>
<dbReference type="AlphaFoldDB" id="A0A846MRM0"/>
<dbReference type="NCBIfam" id="TIGR00372">
    <property type="entry name" value="cas4"/>
    <property type="match status" value="1"/>
</dbReference>
<keyword evidence="4 9" id="KW-0269">Exonuclease</keyword>
<dbReference type="EC" id="3.1.12.1" evidence="9"/>
<dbReference type="InterPro" id="IPR022765">
    <property type="entry name" value="Dna2/Cas4_DUF83"/>
</dbReference>
<evidence type="ECO:0000259" key="10">
    <source>
        <dbReference type="Pfam" id="PF01930"/>
    </source>
</evidence>
<dbReference type="PANTHER" id="PTHR37168:SF1">
    <property type="entry name" value="CRISPR-ASSOCIATED EXONUCLEASE CAS4"/>
    <property type="match status" value="1"/>
</dbReference>
<evidence type="ECO:0000313" key="12">
    <source>
        <dbReference type="Proteomes" id="UP000537126"/>
    </source>
</evidence>
<keyword evidence="5 9" id="KW-0408">Iron</keyword>
<evidence type="ECO:0000256" key="2">
    <source>
        <dbReference type="ARBA" id="ARBA00022723"/>
    </source>
</evidence>
<comment type="caution">
    <text evidence="11">The sequence shown here is derived from an EMBL/GenBank/DDBJ whole genome shotgun (WGS) entry which is preliminary data.</text>
</comment>
<evidence type="ECO:0000313" key="11">
    <source>
        <dbReference type="EMBL" id="NIK73907.1"/>
    </source>
</evidence>
<name>A0A846MRM0_9BACT</name>
<evidence type="ECO:0000256" key="4">
    <source>
        <dbReference type="ARBA" id="ARBA00022839"/>
    </source>
</evidence>
<comment type="function">
    <text evidence="9">CRISPR (clustered regularly interspaced short palindromic repeat) is an adaptive immune system that provides protection against mobile genetic elements (viruses, transposable elements and conjugative plasmids). CRISPR clusters contain sequences complementary to antecedent mobile elements and target invading nucleic acids. CRISPR clusters are transcribed and processed into CRISPR RNA (crRNA).</text>
</comment>
<evidence type="ECO:0000256" key="6">
    <source>
        <dbReference type="ARBA" id="ARBA00023014"/>
    </source>
</evidence>
<dbReference type="PANTHER" id="PTHR37168">
    <property type="entry name" value="CRISPR-ASSOCIATED EXONUCLEASE CAS4"/>
    <property type="match status" value="1"/>
</dbReference>
<keyword evidence="3 9" id="KW-0378">Hydrolase</keyword>
<dbReference type="Gene3D" id="3.90.320.10">
    <property type="match status" value="1"/>
</dbReference>
<keyword evidence="6 9" id="KW-0411">Iron-sulfur</keyword>